<proteinExistence type="predicted"/>
<evidence type="ECO:0000313" key="4">
    <source>
        <dbReference type="EMBL" id="KAG1785542.1"/>
    </source>
</evidence>
<feature type="region of interest" description="Disordered" evidence="1">
    <location>
        <begin position="328"/>
        <end position="356"/>
    </location>
</feature>
<dbReference type="OrthoDB" id="2668018at2759"/>
<feature type="compositionally biased region" description="Low complexity" evidence="1">
    <location>
        <begin position="337"/>
        <end position="347"/>
    </location>
</feature>
<organism evidence="4 5">
    <name type="scientific">Suillus plorans</name>
    <dbReference type="NCBI Taxonomy" id="116603"/>
    <lineage>
        <taxon>Eukaryota</taxon>
        <taxon>Fungi</taxon>
        <taxon>Dikarya</taxon>
        <taxon>Basidiomycota</taxon>
        <taxon>Agaricomycotina</taxon>
        <taxon>Agaricomycetes</taxon>
        <taxon>Agaricomycetidae</taxon>
        <taxon>Boletales</taxon>
        <taxon>Suillineae</taxon>
        <taxon>Suillaceae</taxon>
        <taxon>Suillus</taxon>
    </lineage>
</organism>
<comment type="caution">
    <text evidence="4">The sequence shown here is derived from an EMBL/GenBank/DDBJ whole genome shotgun (WGS) entry which is preliminary data.</text>
</comment>
<feature type="region of interest" description="Disordered" evidence="1">
    <location>
        <begin position="164"/>
        <end position="217"/>
    </location>
</feature>
<gene>
    <name evidence="4" type="ORF">HD556DRAFT_1314169</name>
</gene>
<feature type="region of interest" description="Disordered" evidence="1">
    <location>
        <begin position="1"/>
        <end position="30"/>
    </location>
</feature>
<feature type="compositionally biased region" description="Acidic residues" evidence="1">
    <location>
        <begin position="195"/>
        <end position="217"/>
    </location>
</feature>
<dbReference type="GeneID" id="64594653"/>
<feature type="region of interest" description="Disordered" evidence="1">
    <location>
        <begin position="52"/>
        <end position="72"/>
    </location>
</feature>
<evidence type="ECO:0000256" key="2">
    <source>
        <dbReference type="SAM" id="Phobius"/>
    </source>
</evidence>
<name>A0A9P7AAQ8_9AGAM</name>
<keyword evidence="2" id="KW-1133">Transmembrane helix</keyword>
<feature type="compositionally biased region" description="Polar residues" evidence="1">
    <location>
        <begin position="1"/>
        <end position="10"/>
    </location>
</feature>
<feature type="compositionally biased region" description="Low complexity" evidence="1">
    <location>
        <begin position="613"/>
        <end position="622"/>
    </location>
</feature>
<protein>
    <recommendedName>
        <fullName evidence="3">DUF6532 domain-containing protein</fullName>
    </recommendedName>
</protein>
<dbReference type="EMBL" id="JABBWE010000108">
    <property type="protein sequence ID" value="KAG1785542.1"/>
    <property type="molecule type" value="Genomic_DNA"/>
</dbReference>
<dbReference type="RefSeq" id="XP_041153025.1">
    <property type="nucleotide sequence ID" value="XM_041300889.1"/>
</dbReference>
<accession>A0A9P7AAQ8</accession>
<keyword evidence="5" id="KW-1185">Reference proteome</keyword>
<feature type="region of interest" description="Disordered" evidence="1">
    <location>
        <begin position="606"/>
        <end position="641"/>
    </location>
</feature>
<feature type="compositionally biased region" description="Low complexity" evidence="1">
    <location>
        <begin position="169"/>
        <end position="180"/>
    </location>
</feature>
<keyword evidence="2" id="KW-0472">Membrane</keyword>
<evidence type="ECO:0000313" key="5">
    <source>
        <dbReference type="Proteomes" id="UP000719766"/>
    </source>
</evidence>
<feature type="domain" description="DUF6532" evidence="3">
    <location>
        <begin position="472"/>
        <end position="561"/>
    </location>
</feature>
<evidence type="ECO:0000259" key="3">
    <source>
        <dbReference type="Pfam" id="PF20149"/>
    </source>
</evidence>
<keyword evidence="2" id="KW-0812">Transmembrane</keyword>
<sequence>MQAQQSTQASGRGKLPVKPRPRPVKSKKAEVVATNELTLESPIVPATQVKAKGTGKYGTMGRDADGVDAGDGEVIGNEVEKSKKTKKLKKANLISREVISAATKHIINQGKAPDSDKKGNLYPKIDNWRTLVKPQEEVHSELQTTIKNPVLRAVQSASGNTLSVTTLKSSQTAATTVSSAKEPPPTLIKSSDGLVSEEDEEEDEEDEDEADEDEEELPEQLYGFTADRKDKAAMQSVVAISEFSDDEVAEAPAIIPFNLLPFTQQADIVRFALEQPRAPISTTSKRKIEDLVGYYSSSEEDIAPVVVDAELDLLSASEVEIEDVPKPMRTTGTAKTSVSVSVNPNPSKKAKVEPARQDLSKKVKTELVSQKKAKVDLPSKDTNILVPATPQPDLMFADMATKPKTIGQWRNTDLPSMMLEDGAWRRTFIPTVFLWAGAQPKFWTIETEQLLPALQSIFDVAYPGTNHNIQPKGPIIGLVNQRLCSWRSNFGSTAIALVTNFLAASKADEDDEDEDDTSDFEQVLATNLLEDYAFLYEDPETRDPDQIYRSIFMLEMIEAAHINAIAGFLDVPALNTHGLHLNGMQAVIAACAAALERAFSFAAKPKTSADNQSTTAGSTKGSSKPRKMPLKRNKSSGKDSTAASAFSEANCGLVTSEYYDSLQRRGSKYTMDTIAMVRRRQAASSNAAAEEVKTKGGRALLLVLTRLIECSLFLMLVSLFPLTFRRWYYY</sequence>
<evidence type="ECO:0000256" key="1">
    <source>
        <dbReference type="SAM" id="MobiDB-lite"/>
    </source>
</evidence>
<feature type="compositionally biased region" description="Basic residues" evidence="1">
    <location>
        <begin position="15"/>
        <end position="26"/>
    </location>
</feature>
<reference evidence="4" key="1">
    <citation type="journal article" date="2020" name="New Phytol.">
        <title>Comparative genomics reveals dynamic genome evolution in host specialist ectomycorrhizal fungi.</title>
        <authorList>
            <person name="Lofgren L.A."/>
            <person name="Nguyen N.H."/>
            <person name="Vilgalys R."/>
            <person name="Ruytinx J."/>
            <person name="Liao H.L."/>
            <person name="Branco S."/>
            <person name="Kuo A."/>
            <person name="LaButti K."/>
            <person name="Lipzen A."/>
            <person name="Andreopoulos W."/>
            <person name="Pangilinan J."/>
            <person name="Riley R."/>
            <person name="Hundley H."/>
            <person name="Na H."/>
            <person name="Barry K."/>
            <person name="Grigoriev I.V."/>
            <person name="Stajich J.E."/>
            <person name="Kennedy P.G."/>
        </authorList>
    </citation>
    <scope>NUCLEOTIDE SEQUENCE</scope>
    <source>
        <strain evidence="4">S12</strain>
    </source>
</reference>
<dbReference type="InterPro" id="IPR045341">
    <property type="entry name" value="DUF6532"/>
</dbReference>
<feature type="compositionally biased region" description="Basic residues" evidence="1">
    <location>
        <begin position="623"/>
        <end position="635"/>
    </location>
</feature>
<dbReference type="Proteomes" id="UP000719766">
    <property type="component" value="Unassembled WGS sequence"/>
</dbReference>
<dbReference type="Pfam" id="PF20149">
    <property type="entry name" value="DUF6532"/>
    <property type="match status" value="1"/>
</dbReference>
<dbReference type="AlphaFoldDB" id="A0A9P7AAQ8"/>
<feature type="transmembrane region" description="Helical" evidence="2">
    <location>
        <begin position="699"/>
        <end position="724"/>
    </location>
</feature>